<dbReference type="Pfam" id="PF13649">
    <property type="entry name" value="Methyltransf_25"/>
    <property type="match status" value="1"/>
</dbReference>
<reference evidence="3 4" key="1">
    <citation type="submission" date="2019-01" db="EMBL/GenBank/DDBJ databases">
        <title>Egibacter rhizosphaerae EGI 80759T.</title>
        <authorList>
            <person name="Chen D.-D."/>
            <person name="Tian Y."/>
            <person name="Jiao J.-Y."/>
            <person name="Zhang X.-T."/>
            <person name="Zhang Y.-G."/>
            <person name="Zhang Y."/>
            <person name="Xiao M."/>
            <person name="Shu W.-S."/>
            <person name="Li W.-J."/>
        </authorList>
    </citation>
    <scope>NUCLEOTIDE SEQUENCE [LARGE SCALE GENOMIC DNA]</scope>
    <source>
        <strain evidence="3 4">EGI 80759</strain>
    </source>
</reference>
<sequence>MFTDEFGPRRPPSRRTRLRSDLPTSLTSPTKRSVMGATESSSNVAAALLAVADGDLPAAIRTTRAAADRCPRSALAPALLAYLQRAASHGVYDEPSAFEGFIDGGSNPHLYDRAIAAVAAHHREVRPSSVLDIGCGDGRVTAAVAVPETRRVDLVEPSPPLLEHARERLAHVEAPATAHEQHVETFLQGDGRQRRWDLAQATFALHTLDPATRATVLAALAERVGRLLIVEFDVPDFEDGSVEHAAYAAARFESGVAEYRDHPEVVDGFLMPVLVGQFDPERTRHTHEQAAVEWEAQLRANGFRHLTVTRLTEFWWAPAVLLTAEP</sequence>
<dbReference type="GO" id="GO:0032259">
    <property type="term" value="P:methylation"/>
    <property type="evidence" value="ECO:0007669"/>
    <property type="project" value="UniProtKB-KW"/>
</dbReference>
<evidence type="ECO:0000256" key="1">
    <source>
        <dbReference type="SAM" id="MobiDB-lite"/>
    </source>
</evidence>
<keyword evidence="3" id="KW-0808">Transferase</keyword>
<feature type="compositionally biased region" description="Low complexity" evidence="1">
    <location>
        <begin position="21"/>
        <end position="30"/>
    </location>
</feature>
<proteinExistence type="predicted"/>
<dbReference type="Proteomes" id="UP000291469">
    <property type="component" value="Chromosome"/>
</dbReference>
<dbReference type="InterPro" id="IPR041698">
    <property type="entry name" value="Methyltransf_25"/>
</dbReference>
<dbReference type="AlphaFoldDB" id="A0A411YED5"/>
<protein>
    <submittedName>
        <fullName evidence="3">Class I SAM-dependent methyltransferase</fullName>
    </submittedName>
</protein>
<evidence type="ECO:0000313" key="4">
    <source>
        <dbReference type="Proteomes" id="UP000291469"/>
    </source>
</evidence>
<dbReference type="CDD" id="cd02440">
    <property type="entry name" value="AdoMet_MTases"/>
    <property type="match status" value="1"/>
</dbReference>
<dbReference type="GO" id="GO:0008168">
    <property type="term" value="F:methyltransferase activity"/>
    <property type="evidence" value="ECO:0007669"/>
    <property type="project" value="UniProtKB-KW"/>
</dbReference>
<dbReference type="EMBL" id="CP036402">
    <property type="protein sequence ID" value="QBI19561.1"/>
    <property type="molecule type" value="Genomic_DNA"/>
</dbReference>
<evidence type="ECO:0000259" key="2">
    <source>
        <dbReference type="Pfam" id="PF13649"/>
    </source>
</evidence>
<keyword evidence="4" id="KW-1185">Reference proteome</keyword>
<dbReference type="Gene3D" id="3.40.50.150">
    <property type="entry name" value="Vaccinia Virus protein VP39"/>
    <property type="match status" value="1"/>
</dbReference>
<feature type="domain" description="Methyltransferase" evidence="2">
    <location>
        <begin position="130"/>
        <end position="222"/>
    </location>
</feature>
<dbReference type="OrthoDB" id="156228at2"/>
<dbReference type="SUPFAM" id="SSF53335">
    <property type="entry name" value="S-adenosyl-L-methionine-dependent methyltransferases"/>
    <property type="match status" value="1"/>
</dbReference>
<accession>A0A411YED5</accession>
<evidence type="ECO:0000313" key="3">
    <source>
        <dbReference type="EMBL" id="QBI19561.1"/>
    </source>
</evidence>
<organism evidence="3 4">
    <name type="scientific">Egibacter rhizosphaerae</name>
    <dbReference type="NCBI Taxonomy" id="1670831"/>
    <lineage>
        <taxon>Bacteria</taxon>
        <taxon>Bacillati</taxon>
        <taxon>Actinomycetota</taxon>
        <taxon>Nitriliruptoria</taxon>
        <taxon>Egibacterales</taxon>
        <taxon>Egibacteraceae</taxon>
        <taxon>Egibacter</taxon>
    </lineage>
</organism>
<dbReference type="KEGG" id="erz:ER308_08360"/>
<gene>
    <name evidence="3" type="ORF">ER308_08360</name>
</gene>
<dbReference type="InterPro" id="IPR029063">
    <property type="entry name" value="SAM-dependent_MTases_sf"/>
</dbReference>
<keyword evidence="3" id="KW-0489">Methyltransferase</keyword>
<feature type="region of interest" description="Disordered" evidence="1">
    <location>
        <begin position="1"/>
        <end position="38"/>
    </location>
</feature>
<name>A0A411YED5_9ACTN</name>